<dbReference type="PRINTS" id="PR00725">
    <property type="entry name" value="DADACBPTASE1"/>
</dbReference>
<evidence type="ECO:0000256" key="1">
    <source>
        <dbReference type="ARBA" id="ARBA00007164"/>
    </source>
</evidence>
<evidence type="ECO:0000313" key="12">
    <source>
        <dbReference type="Proteomes" id="UP000228613"/>
    </source>
</evidence>
<feature type="active site" description="Proton acceptor" evidence="7">
    <location>
        <position position="94"/>
    </location>
</feature>
<dbReference type="Gene3D" id="3.40.710.10">
    <property type="entry name" value="DD-peptidase/beta-lactamase superfamily"/>
    <property type="match status" value="1"/>
</dbReference>
<name>A0A2J0JI76_9BACT</name>
<feature type="binding site" evidence="8">
    <location>
        <position position="260"/>
    </location>
    <ligand>
        <name>substrate</name>
    </ligand>
</feature>
<dbReference type="EMBL" id="PFCP01000056">
    <property type="protein sequence ID" value="PIR68782.1"/>
    <property type="molecule type" value="Genomic_DNA"/>
</dbReference>
<evidence type="ECO:0000256" key="2">
    <source>
        <dbReference type="ARBA" id="ARBA00022729"/>
    </source>
</evidence>
<evidence type="ECO:0000256" key="4">
    <source>
        <dbReference type="ARBA" id="ARBA00022960"/>
    </source>
</evidence>
<evidence type="ECO:0000256" key="9">
    <source>
        <dbReference type="RuleBase" id="RU004016"/>
    </source>
</evidence>
<dbReference type="InterPro" id="IPR001967">
    <property type="entry name" value="Peptidase_S11_N"/>
</dbReference>
<keyword evidence="3" id="KW-0378">Hydrolase</keyword>
<evidence type="ECO:0000256" key="3">
    <source>
        <dbReference type="ARBA" id="ARBA00022801"/>
    </source>
</evidence>
<keyword evidence="4" id="KW-0133">Cell shape</keyword>
<organism evidence="11 12">
    <name type="scientific">Candidatus Nomurabacteria bacterium CG10_big_fil_rev_8_21_14_0_10_03_31_7</name>
    <dbReference type="NCBI Taxonomy" id="1974730"/>
    <lineage>
        <taxon>Bacteria</taxon>
        <taxon>Candidatus Nomuraibacteriota</taxon>
    </lineage>
</organism>
<gene>
    <name evidence="11" type="ORF">COU48_02210</name>
</gene>
<comment type="caution">
    <text evidence="11">The sequence shown here is derived from an EMBL/GenBank/DDBJ whole genome shotgun (WGS) entry which is preliminary data.</text>
</comment>
<dbReference type="Proteomes" id="UP000228613">
    <property type="component" value="Unassembled WGS sequence"/>
</dbReference>
<dbReference type="GO" id="GO:0006508">
    <property type="term" value="P:proteolysis"/>
    <property type="evidence" value="ECO:0007669"/>
    <property type="project" value="InterPro"/>
</dbReference>
<evidence type="ECO:0000259" key="10">
    <source>
        <dbReference type="Pfam" id="PF00768"/>
    </source>
</evidence>
<sequence>MMKIFNKLDFFNKKNNILFFILFVFILLLIFVISGNNKLDIQFIKQENKIKEIQNVFEDVPIEAKAVFIYDETLNKKIYGKNDEEELPIASLAKIITVATVLNNSKTYDVISISRDAIKQEGDYGLFVNEKIRVGDLARFTLIGSSNDGVYALAESQNINNTENSNLFLEKINEKARKIGIENSLFFNFTGLDIDEVFAGAYASAQDVNIMAMYALKAHPEIFSASIMPEINIVSESGFRHNIKNTNIILDKIPNILFSKTGYTPLAGGNLVIIYKNKYGHDIAITVLGSTIEGRFTDMEKIVNTLYNLDYGSGN</sequence>
<feature type="active site" evidence="7">
    <location>
        <position position="145"/>
    </location>
</feature>
<dbReference type="GO" id="GO:0009002">
    <property type="term" value="F:serine-type D-Ala-D-Ala carboxypeptidase activity"/>
    <property type="evidence" value="ECO:0007669"/>
    <property type="project" value="InterPro"/>
</dbReference>
<feature type="domain" description="Peptidase S11 D-alanyl-D-alanine carboxypeptidase A N-terminal" evidence="10">
    <location>
        <begin position="61"/>
        <end position="289"/>
    </location>
</feature>
<feature type="active site" description="Acyl-ester intermediate" evidence="7">
    <location>
        <position position="91"/>
    </location>
</feature>
<evidence type="ECO:0000256" key="8">
    <source>
        <dbReference type="PIRSR" id="PIRSR618044-2"/>
    </source>
</evidence>
<proteinExistence type="inferred from homology"/>
<comment type="similarity">
    <text evidence="1 9">Belongs to the peptidase S11 family.</text>
</comment>
<dbReference type="SUPFAM" id="SSF56601">
    <property type="entry name" value="beta-lactamase/transpeptidase-like"/>
    <property type="match status" value="1"/>
</dbReference>
<evidence type="ECO:0000313" key="11">
    <source>
        <dbReference type="EMBL" id="PIR68782.1"/>
    </source>
</evidence>
<reference evidence="12" key="1">
    <citation type="submission" date="2017-09" db="EMBL/GenBank/DDBJ databases">
        <title>Depth-based differentiation of microbial function through sediment-hosted aquifers and enrichment of novel symbionts in the deep terrestrial subsurface.</title>
        <authorList>
            <person name="Probst A.J."/>
            <person name="Ladd B."/>
            <person name="Jarett J.K."/>
            <person name="Geller-Mcgrath D.E."/>
            <person name="Sieber C.M.K."/>
            <person name="Emerson J.B."/>
            <person name="Anantharaman K."/>
            <person name="Thomas B.C."/>
            <person name="Malmstrom R."/>
            <person name="Stieglmeier M."/>
            <person name="Klingl A."/>
            <person name="Woyke T."/>
            <person name="Ryan C.M."/>
            <person name="Banfield J.F."/>
        </authorList>
    </citation>
    <scope>NUCLEOTIDE SEQUENCE [LARGE SCALE GENOMIC DNA]</scope>
</reference>
<keyword evidence="6" id="KW-0961">Cell wall biogenesis/degradation</keyword>
<keyword evidence="2" id="KW-0732">Signal</keyword>
<dbReference type="AlphaFoldDB" id="A0A2J0JI76"/>
<evidence type="ECO:0000256" key="5">
    <source>
        <dbReference type="ARBA" id="ARBA00022984"/>
    </source>
</evidence>
<dbReference type="InterPro" id="IPR018044">
    <property type="entry name" value="Peptidase_S11"/>
</dbReference>
<protein>
    <recommendedName>
        <fullName evidence="10">Peptidase S11 D-alanyl-D-alanine carboxypeptidase A N-terminal domain-containing protein</fullName>
    </recommendedName>
</protein>
<keyword evidence="5" id="KW-0573">Peptidoglycan synthesis</keyword>
<dbReference type="Pfam" id="PF00768">
    <property type="entry name" value="Peptidase_S11"/>
    <property type="match status" value="1"/>
</dbReference>
<dbReference type="InterPro" id="IPR012338">
    <property type="entry name" value="Beta-lactam/transpept-like"/>
</dbReference>
<dbReference type="GO" id="GO:0008360">
    <property type="term" value="P:regulation of cell shape"/>
    <property type="evidence" value="ECO:0007669"/>
    <property type="project" value="UniProtKB-KW"/>
</dbReference>
<evidence type="ECO:0000256" key="7">
    <source>
        <dbReference type="PIRSR" id="PIRSR618044-1"/>
    </source>
</evidence>
<evidence type="ECO:0000256" key="6">
    <source>
        <dbReference type="ARBA" id="ARBA00023316"/>
    </source>
</evidence>
<dbReference type="GO" id="GO:0009252">
    <property type="term" value="P:peptidoglycan biosynthetic process"/>
    <property type="evidence" value="ECO:0007669"/>
    <property type="project" value="UniProtKB-KW"/>
</dbReference>
<dbReference type="GO" id="GO:0071555">
    <property type="term" value="P:cell wall organization"/>
    <property type="evidence" value="ECO:0007669"/>
    <property type="project" value="UniProtKB-KW"/>
</dbReference>
<accession>A0A2J0JI76</accession>